<sequence length="212" mass="22746">MKACDDDGDDDDHDDNDGGGDDDDDGGIGDDGSGNDDDDDDNDSGGSSDDGDGGSGNDDGDDISGGDVMMMMMRMKRRTHLTGAYTNAKCLSRQGKKVGKILVAANLPEGKALIFSKKADVLFSPRSRIPDLETLPQEIHCERTGVAVMVKKGSTLPDWWNPAFRTFVRSGDFARFCMESSTKYNYQVNCLSDDAILKMAQADDASAAYTGK</sequence>
<protein>
    <submittedName>
        <fullName evidence="2">Uncharacterized protein</fullName>
    </submittedName>
</protein>
<evidence type="ECO:0000313" key="3">
    <source>
        <dbReference type="Proteomes" id="UP000735302"/>
    </source>
</evidence>
<comment type="caution">
    <text evidence="2">The sequence shown here is derived from an EMBL/GenBank/DDBJ whole genome shotgun (WGS) entry which is preliminary data.</text>
</comment>
<accession>A0AAV3ZYI5</accession>
<dbReference type="Proteomes" id="UP000735302">
    <property type="component" value="Unassembled WGS sequence"/>
</dbReference>
<gene>
    <name evidence="2" type="ORF">PoB_002601300</name>
</gene>
<evidence type="ECO:0000313" key="2">
    <source>
        <dbReference type="EMBL" id="GFN99507.1"/>
    </source>
</evidence>
<reference evidence="2 3" key="1">
    <citation type="journal article" date="2021" name="Elife">
        <title>Chloroplast acquisition without the gene transfer in kleptoplastic sea slugs, Plakobranchus ocellatus.</title>
        <authorList>
            <person name="Maeda T."/>
            <person name="Takahashi S."/>
            <person name="Yoshida T."/>
            <person name="Shimamura S."/>
            <person name="Takaki Y."/>
            <person name="Nagai Y."/>
            <person name="Toyoda A."/>
            <person name="Suzuki Y."/>
            <person name="Arimoto A."/>
            <person name="Ishii H."/>
            <person name="Satoh N."/>
            <person name="Nishiyama T."/>
            <person name="Hasebe M."/>
            <person name="Maruyama T."/>
            <person name="Minagawa J."/>
            <person name="Obokata J."/>
            <person name="Shigenobu S."/>
        </authorList>
    </citation>
    <scope>NUCLEOTIDE SEQUENCE [LARGE SCALE GENOMIC DNA]</scope>
</reference>
<feature type="region of interest" description="Disordered" evidence="1">
    <location>
        <begin position="1"/>
        <end position="66"/>
    </location>
</feature>
<dbReference type="EMBL" id="BLXT01003003">
    <property type="protein sequence ID" value="GFN99507.1"/>
    <property type="molecule type" value="Genomic_DNA"/>
</dbReference>
<feature type="compositionally biased region" description="Acidic residues" evidence="1">
    <location>
        <begin position="1"/>
        <end position="43"/>
    </location>
</feature>
<dbReference type="AlphaFoldDB" id="A0AAV3ZYI5"/>
<organism evidence="2 3">
    <name type="scientific">Plakobranchus ocellatus</name>
    <dbReference type="NCBI Taxonomy" id="259542"/>
    <lineage>
        <taxon>Eukaryota</taxon>
        <taxon>Metazoa</taxon>
        <taxon>Spiralia</taxon>
        <taxon>Lophotrochozoa</taxon>
        <taxon>Mollusca</taxon>
        <taxon>Gastropoda</taxon>
        <taxon>Heterobranchia</taxon>
        <taxon>Euthyneura</taxon>
        <taxon>Panpulmonata</taxon>
        <taxon>Sacoglossa</taxon>
        <taxon>Placobranchoidea</taxon>
        <taxon>Plakobranchidae</taxon>
        <taxon>Plakobranchus</taxon>
    </lineage>
</organism>
<name>A0AAV3ZYI5_9GAST</name>
<evidence type="ECO:0000256" key="1">
    <source>
        <dbReference type="SAM" id="MobiDB-lite"/>
    </source>
</evidence>
<keyword evidence="3" id="KW-1185">Reference proteome</keyword>
<proteinExistence type="predicted"/>